<reference evidence="1 2" key="1">
    <citation type="journal article" date="2023" name="Plants (Basel)">
        <title>Bridging the Gap: Combining Genomics and Transcriptomics Approaches to Understand Stylosanthes scabra, an Orphan Legume from the Brazilian Caatinga.</title>
        <authorList>
            <person name="Ferreira-Neto J.R.C."/>
            <person name="da Silva M.D."/>
            <person name="Binneck E."/>
            <person name="de Melo N.F."/>
            <person name="da Silva R.H."/>
            <person name="de Melo A.L.T.M."/>
            <person name="Pandolfi V."/>
            <person name="Bustamante F.O."/>
            <person name="Brasileiro-Vidal A.C."/>
            <person name="Benko-Iseppon A.M."/>
        </authorList>
    </citation>
    <scope>NUCLEOTIDE SEQUENCE [LARGE SCALE GENOMIC DNA]</scope>
    <source>
        <tissue evidence="1">Leaves</tissue>
    </source>
</reference>
<organism evidence="1 2">
    <name type="scientific">Stylosanthes scabra</name>
    <dbReference type="NCBI Taxonomy" id="79078"/>
    <lineage>
        <taxon>Eukaryota</taxon>
        <taxon>Viridiplantae</taxon>
        <taxon>Streptophyta</taxon>
        <taxon>Embryophyta</taxon>
        <taxon>Tracheophyta</taxon>
        <taxon>Spermatophyta</taxon>
        <taxon>Magnoliopsida</taxon>
        <taxon>eudicotyledons</taxon>
        <taxon>Gunneridae</taxon>
        <taxon>Pentapetalae</taxon>
        <taxon>rosids</taxon>
        <taxon>fabids</taxon>
        <taxon>Fabales</taxon>
        <taxon>Fabaceae</taxon>
        <taxon>Papilionoideae</taxon>
        <taxon>50 kb inversion clade</taxon>
        <taxon>dalbergioids sensu lato</taxon>
        <taxon>Dalbergieae</taxon>
        <taxon>Pterocarpus clade</taxon>
        <taxon>Stylosanthes</taxon>
    </lineage>
</organism>
<proteinExistence type="predicted"/>
<accession>A0ABU6XMK1</accession>
<gene>
    <name evidence="1" type="ORF">PIB30_073191</name>
</gene>
<sequence length="120" mass="13191">MTHVSSLGYVGNCSVAMTWSMEALVEDFSVELKIHALLVDNQDYCITRKQCLDKASEAIVPDFFDSSIDINVNFVDLGKGKVCVFIGGVTGRECVLCVLVLGLLVHSLCNYLFLCGNPFY</sequence>
<keyword evidence="2" id="KW-1185">Reference proteome</keyword>
<evidence type="ECO:0000313" key="2">
    <source>
        <dbReference type="Proteomes" id="UP001341840"/>
    </source>
</evidence>
<evidence type="ECO:0000313" key="1">
    <source>
        <dbReference type="EMBL" id="MED6199142.1"/>
    </source>
</evidence>
<protein>
    <submittedName>
        <fullName evidence="1">Uncharacterized protein</fullName>
    </submittedName>
</protein>
<dbReference type="EMBL" id="JASCZI010212331">
    <property type="protein sequence ID" value="MED6199142.1"/>
    <property type="molecule type" value="Genomic_DNA"/>
</dbReference>
<name>A0ABU6XMK1_9FABA</name>
<comment type="caution">
    <text evidence="1">The sequence shown here is derived from an EMBL/GenBank/DDBJ whole genome shotgun (WGS) entry which is preliminary data.</text>
</comment>
<dbReference type="Proteomes" id="UP001341840">
    <property type="component" value="Unassembled WGS sequence"/>
</dbReference>